<dbReference type="Proteomes" id="UP001648503">
    <property type="component" value="Unassembled WGS sequence"/>
</dbReference>
<gene>
    <name evidence="4" type="ORF">BASA50_009579</name>
</gene>
<feature type="region of interest" description="Disordered" evidence="2">
    <location>
        <begin position="38"/>
        <end position="63"/>
    </location>
</feature>
<keyword evidence="5" id="KW-1185">Reference proteome</keyword>
<protein>
    <submittedName>
        <fullName evidence="4">Uncharacterized protein</fullName>
    </submittedName>
</protein>
<evidence type="ECO:0000256" key="3">
    <source>
        <dbReference type="SAM" id="SignalP"/>
    </source>
</evidence>
<comment type="caution">
    <text evidence="4">The sequence shown here is derived from an EMBL/GenBank/DDBJ whole genome shotgun (WGS) entry which is preliminary data.</text>
</comment>
<feature type="signal peptide" evidence="3">
    <location>
        <begin position="1"/>
        <end position="18"/>
    </location>
</feature>
<sequence>MKLISFVALSFLAITVSAYPHQNPNERDLEEPQIDLVHSTQEPPSATTQDLEEPQGATTQSTQQYQSSIVYILRQRYRESLKEEMDKLETSYKVKQDAMDDLQYTINEMEREISDIESRANRFSGPGGETSSRVFFARNRPLAIAQVSKRTLEHEMGAIMEEYAAVVKEISRLDDISE</sequence>
<feature type="chain" id="PRO_5047326301" evidence="3">
    <location>
        <begin position="19"/>
        <end position="178"/>
    </location>
</feature>
<name>A0ABQ8F436_9FUNG</name>
<keyword evidence="1" id="KW-0175">Coiled coil</keyword>
<proteinExistence type="predicted"/>
<keyword evidence="3" id="KW-0732">Signal</keyword>
<dbReference type="EMBL" id="JAFCIX010000436">
    <property type="protein sequence ID" value="KAH6590166.1"/>
    <property type="molecule type" value="Genomic_DNA"/>
</dbReference>
<evidence type="ECO:0000313" key="5">
    <source>
        <dbReference type="Proteomes" id="UP001648503"/>
    </source>
</evidence>
<feature type="compositionally biased region" description="Polar residues" evidence="2">
    <location>
        <begin position="38"/>
        <end position="49"/>
    </location>
</feature>
<evidence type="ECO:0000313" key="4">
    <source>
        <dbReference type="EMBL" id="KAH6590166.1"/>
    </source>
</evidence>
<reference evidence="4 5" key="1">
    <citation type="submission" date="2021-02" db="EMBL/GenBank/DDBJ databases">
        <title>Variation within the Batrachochytrium salamandrivorans European outbreak.</title>
        <authorList>
            <person name="Kelly M."/>
            <person name="Pasmans F."/>
            <person name="Shea T.P."/>
            <person name="Munoz J.F."/>
            <person name="Carranza S."/>
            <person name="Cuomo C.A."/>
            <person name="Martel A."/>
        </authorList>
    </citation>
    <scope>NUCLEOTIDE SEQUENCE [LARGE SCALE GENOMIC DNA]</scope>
    <source>
        <strain evidence="4 5">AMFP18/2</strain>
    </source>
</reference>
<evidence type="ECO:0000256" key="1">
    <source>
        <dbReference type="SAM" id="Coils"/>
    </source>
</evidence>
<organism evidence="4 5">
    <name type="scientific">Batrachochytrium salamandrivorans</name>
    <dbReference type="NCBI Taxonomy" id="1357716"/>
    <lineage>
        <taxon>Eukaryota</taxon>
        <taxon>Fungi</taxon>
        <taxon>Fungi incertae sedis</taxon>
        <taxon>Chytridiomycota</taxon>
        <taxon>Chytridiomycota incertae sedis</taxon>
        <taxon>Chytridiomycetes</taxon>
        <taxon>Rhizophydiales</taxon>
        <taxon>Rhizophydiales incertae sedis</taxon>
        <taxon>Batrachochytrium</taxon>
    </lineage>
</organism>
<accession>A0ABQ8F436</accession>
<feature type="coiled-coil region" evidence="1">
    <location>
        <begin position="78"/>
        <end position="119"/>
    </location>
</feature>
<evidence type="ECO:0000256" key="2">
    <source>
        <dbReference type="SAM" id="MobiDB-lite"/>
    </source>
</evidence>